<feature type="region of interest" description="Disordered" evidence="1">
    <location>
        <begin position="184"/>
        <end position="208"/>
    </location>
</feature>
<feature type="domain" description="N-sulphoglucosamine sulphohydrolase C-terminal" evidence="2">
    <location>
        <begin position="36"/>
        <end position="167"/>
    </location>
</feature>
<feature type="non-terminal residue" evidence="3">
    <location>
        <position position="1"/>
    </location>
</feature>
<dbReference type="EMBL" id="BARS01012570">
    <property type="protein sequence ID" value="GAF87942.1"/>
    <property type="molecule type" value="Genomic_DNA"/>
</dbReference>
<evidence type="ECO:0000259" key="2">
    <source>
        <dbReference type="Pfam" id="PF16347"/>
    </source>
</evidence>
<dbReference type="InterPro" id="IPR017850">
    <property type="entry name" value="Alkaline_phosphatase_core_sf"/>
</dbReference>
<evidence type="ECO:0000256" key="1">
    <source>
        <dbReference type="SAM" id="MobiDB-lite"/>
    </source>
</evidence>
<dbReference type="PANTHER" id="PTHR43751:SF1">
    <property type="entry name" value="SULFATASE ATSG-RELATED"/>
    <property type="match status" value="1"/>
</dbReference>
<name>X0TIF8_9ZZZZ</name>
<dbReference type="InterPro" id="IPR052701">
    <property type="entry name" value="GAG_Ulvan_Degrading_Sulfatases"/>
</dbReference>
<sequence>LDRNTLVVFTADQGLAGGHSGFWGMGDHTRPLTAFDWTTHVPLIFRHPGRIQPGKRVDLLVSNVDFMPSMLEYLGLSWKNPNQVKSPGRSFAKALASQEIDRWENTVYYEFENVRAIRTDQWKYIERFRQSPNELYDLTADPGELNNLIDKPRHAETRRELATRMHAYFDRVADPKWDLWKGGTSKSGLTMRKVFDNPGPARPPRQVK</sequence>
<dbReference type="PANTHER" id="PTHR43751">
    <property type="entry name" value="SULFATASE"/>
    <property type="match status" value="1"/>
</dbReference>
<gene>
    <name evidence="3" type="ORF">S01H1_22320</name>
</gene>
<organism evidence="3">
    <name type="scientific">marine sediment metagenome</name>
    <dbReference type="NCBI Taxonomy" id="412755"/>
    <lineage>
        <taxon>unclassified sequences</taxon>
        <taxon>metagenomes</taxon>
        <taxon>ecological metagenomes</taxon>
    </lineage>
</organism>
<dbReference type="Gene3D" id="3.40.720.10">
    <property type="entry name" value="Alkaline Phosphatase, subunit A"/>
    <property type="match status" value="1"/>
</dbReference>
<evidence type="ECO:0000313" key="3">
    <source>
        <dbReference type="EMBL" id="GAF87942.1"/>
    </source>
</evidence>
<comment type="caution">
    <text evidence="3">The sequence shown here is derived from an EMBL/GenBank/DDBJ whole genome shotgun (WGS) entry which is preliminary data.</text>
</comment>
<dbReference type="InterPro" id="IPR032506">
    <property type="entry name" value="SGSH_C"/>
</dbReference>
<protein>
    <recommendedName>
        <fullName evidence="2">N-sulphoglucosamine sulphohydrolase C-terminal domain-containing protein</fullName>
    </recommendedName>
</protein>
<dbReference type="Pfam" id="PF16347">
    <property type="entry name" value="SGSH_C"/>
    <property type="match status" value="1"/>
</dbReference>
<dbReference type="AlphaFoldDB" id="X0TIF8"/>
<reference evidence="3" key="1">
    <citation type="journal article" date="2014" name="Front. Microbiol.">
        <title>High frequency of phylogenetically diverse reductive dehalogenase-homologous genes in deep subseafloor sedimentary metagenomes.</title>
        <authorList>
            <person name="Kawai M."/>
            <person name="Futagami T."/>
            <person name="Toyoda A."/>
            <person name="Takaki Y."/>
            <person name="Nishi S."/>
            <person name="Hori S."/>
            <person name="Arai W."/>
            <person name="Tsubouchi T."/>
            <person name="Morono Y."/>
            <person name="Uchiyama I."/>
            <person name="Ito T."/>
            <person name="Fujiyama A."/>
            <person name="Inagaki F."/>
            <person name="Takami H."/>
        </authorList>
    </citation>
    <scope>NUCLEOTIDE SEQUENCE</scope>
    <source>
        <strain evidence="3">Expedition CK06-06</strain>
    </source>
</reference>
<proteinExistence type="predicted"/>
<dbReference type="SUPFAM" id="SSF53649">
    <property type="entry name" value="Alkaline phosphatase-like"/>
    <property type="match status" value="1"/>
</dbReference>
<accession>X0TIF8</accession>